<dbReference type="CDD" id="cd10548">
    <property type="entry name" value="cupin_CDO"/>
    <property type="match status" value="1"/>
</dbReference>
<sequence length="200" mass="22021">MPTRPGSQDHPGPQDRSDLQDHPGRQGRLDHLVHEIRAVVHRGLPPDRTAALVGDRLAPHLGAADLLTARQCEGDADRYRQHVLHAEEDGGFSIVSLVWLPGQRTGIHDHVSWCVTGVHRGREHERRYELVPGDPAGRLVATRDVVNEQGQVCGFAPPGDIHRVWNGGTGKAVSLHVYGADITRLGTSIRRVYRAPEDEV</sequence>
<dbReference type="InterPro" id="IPR011051">
    <property type="entry name" value="RmlC_Cupin_sf"/>
</dbReference>
<evidence type="ECO:0000256" key="6">
    <source>
        <dbReference type="SAM" id="MobiDB-lite"/>
    </source>
</evidence>
<protein>
    <submittedName>
        <fullName evidence="7">Cysteine dioxygenase family protein</fullName>
    </submittedName>
</protein>
<dbReference type="SUPFAM" id="SSF51182">
    <property type="entry name" value="RmlC-like cupins"/>
    <property type="match status" value="1"/>
</dbReference>
<evidence type="ECO:0000256" key="4">
    <source>
        <dbReference type="ARBA" id="ARBA00023002"/>
    </source>
</evidence>
<comment type="similarity">
    <text evidence="1">Belongs to the cysteine dioxygenase family.</text>
</comment>
<keyword evidence="3 7" id="KW-0223">Dioxygenase</keyword>
<evidence type="ECO:0000313" key="8">
    <source>
        <dbReference type="Proteomes" id="UP001499989"/>
    </source>
</evidence>
<feature type="compositionally biased region" description="Basic and acidic residues" evidence="6">
    <location>
        <begin position="12"/>
        <end position="26"/>
    </location>
</feature>
<dbReference type="PANTHER" id="PTHR12918:SF1">
    <property type="entry name" value="CYSTEINE DIOXYGENASE TYPE 1"/>
    <property type="match status" value="1"/>
</dbReference>
<evidence type="ECO:0000313" key="7">
    <source>
        <dbReference type="EMBL" id="GAA2695515.1"/>
    </source>
</evidence>
<keyword evidence="4" id="KW-0560">Oxidoreductase</keyword>
<dbReference type="PANTHER" id="PTHR12918">
    <property type="entry name" value="CYSTEINE DIOXYGENASE"/>
    <property type="match status" value="1"/>
</dbReference>
<evidence type="ECO:0000256" key="5">
    <source>
        <dbReference type="ARBA" id="ARBA00023004"/>
    </source>
</evidence>
<gene>
    <name evidence="7" type="ORF">GCM10010310_57170</name>
</gene>
<dbReference type="InterPro" id="IPR014710">
    <property type="entry name" value="RmlC-like_jellyroll"/>
</dbReference>
<keyword evidence="8" id="KW-1185">Reference proteome</keyword>
<dbReference type="Gene3D" id="2.60.120.10">
    <property type="entry name" value="Jelly Rolls"/>
    <property type="match status" value="1"/>
</dbReference>
<dbReference type="GO" id="GO:0051213">
    <property type="term" value="F:dioxygenase activity"/>
    <property type="evidence" value="ECO:0007669"/>
    <property type="project" value="UniProtKB-KW"/>
</dbReference>
<comment type="caution">
    <text evidence="7">The sequence shown here is derived from an EMBL/GenBank/DDBJ whole genome shotgun (WGS) entry which is preliminary data.</text>
</comment>
<name>A0ABN3T869_9ACTN</name>
<proteinExistence type="inferred from homology"/>
<keyword evidence="5" id="KW-0408">Iron</keyword>
<evidence type="ECO:0000256" key="1">
    <source>
        <dbReference type="ARBA" id="ARBA00006622"/>
    </source>
</evidence>
<dbReference type="InterPro" id="IPR010300">
    <property type="entry name" value="CDO_1"/>
</dbReference>
<feature type="region of interest" description="Disordered" evidence="6">
    <location>
        <begin position="1"/>
        <end position="26"/>
    </location>
</feature>
<accession>A0ABN3T869</accession>
<keyword evidence="2" id="KW-0479">Metal-binding</keyword>
<evidence type="ECO:0000256" key="2">
    <source>
        <dbReference type="ARBA" id="ARBA00022723"/>
    </source>
</evidence>
<dbReference type="Proteomes" id="UP001499989">
    <property type="component" value="Unassembled WGS sequence"/>
</dbReference>
<evidence type="ECO:0000256" key="3">
    <source>
        <dbReference type="ARBA" id="ARBA00022964"/>
    </source>
</evidence>
<dbReference type="Pfam" id="PF05995">
    <property type="entry name" value="CDO_I"/>
    <property type="match status" value="1"/>
</dbReference>
<dbReference type="EMBL" id="BAAASK010000021">
    <property type="protein sequence ID" value="GAA2695515.1"/>
    <property type="molecule type" value="Genomic_DNA"/>
</dbReference>
<reference evidence="7 8" key="1">
    <citation type="journal article" date="2019" name="Int. J. Syst. Evol. Microbiol.">
        <title>The Global Catalogue of Microorganisms (GCM) 10K type strain sequencing project: providing services to taxonomists for standard genome sequencing and annotation.</title>
        <authorList>
            <consortium name="The Broad Institute Genomics Platform"/>
            <consortium name="The Broad Institute Genome Sequencing Center for Infectious Disease"/>
            <person name="Wu L."/>
            <person name="Ma J."/>
        </authorList>
    </citation>
    <scope>NUCLEOTIDE SEQUENCE [LARGE SCALE GENOMIC DNA]</scope>
    <source>
        <strain evidence="7 8">JCM 4531</strain>
    </source>
</reference>
<organism evidence="7 8">
    <name type="scientific">Streptomyces violaceolatus</name>
    <dbReference type="NCBI Taxonomy" id="67378"/>
    <lineage>
        <taxon>Bacteria</taxon>
        <taxon>Bacillati</taxon>
        <taxon>Actinomycetota</taxon>
        <taxon>Actinomycetes</taxon>
        <taxon>Kitasatosporales</taxon>
        <taxon>Streptomycetaceae</taxon>
        <taxon>Streptomyces</taxon>
        <taxon>Streptomyces violaceoruber group</taxon>
    </lineage>
</organism>